<dbReference type="SMART" id="SM00240">
    <property type="entry name" value="FHA"/>
    <property type="match status" value="1"/>
</dbReference>
<dbReference type="InterPro" id="IPR050923">
    <property type="entry name" value="Cell_Proc_Reg/RNA_Proc"/>
</dbReference>
<dbReference type="Gene3D" id="2.60.200.20">
    <property type="match status" value="1"/>
</dbReference>
<evidence type="ECO:0000313" key="4">
    <source>
        <dbReference type="Proteomes" id="UP000076874"/>
    </source>
</evidence>
<evidence type="ECO:0000313" key="3">
    <source>
        <dbReference type="EMBL" id="OAA59839.1"/>
    </source>
</evidence>
<keyword evidence="4" id="KW-1185">Reference proteome</keyword>
<dbReference type="PROSITE" id="PS50006">
    <property type="entry name" value="FHA_DOMAIN"/>
    <property type="match status" value="1"/>
</dbReference>
<evidence type="ECO:0000256" key="1">
    <source>
        <dbReference type="SAM" id="MobiDB-lite"/>
    </source>
</evidence>
<gene>
    <name evidence="3" type="ORF">SPI_06037</name>
</gene>
<dbReference type="Proteomes" id="UP000076874">
    <property type="component" value="Unassembled WGS sequence"/>
</dbReference>
<dbReference type="Pfam" id="PF00498">
    <property type="entry name" value="FHA"/>
    <property type="match status" value="1"/>
</dbReference>
<sequence>MGLGDADDAPLRKRPDSRDRDRDRHRHRKHDRDRERDRRRDRIDDSHGNDRGPRRRHGDDELREGSTKNEVEDRDRRDRDRRSRGDERSERDERHRRDRRDRERRRSQSPESSRTRHRREEKADTSEASDRRRHSHRERDHDRDRDRDHRRRSPDEREDETRHRRRRRRRDEESEDNSDDEDEVVIRTERDGRSGSHAARPVQQRDPLPDQANAFALVRPGGGGGGDGGDKTPPPKEQPNLAPTGVLAAASRAVTQADGSVVTLKYHEPPEARKPSAARDPWTLFVFKEGAIVDTVPLHARSCWLVGRDAAVVDLLAAHPSVSKQHAVLQFRYVETRNEFGDRLGRVAPYVLDLASANGTTLNGTAVPAQRYVELRARDLVQFGHSAREYVLMRGNEASSRADAT</sequence>
<dbReference type="AlphaFoldDB" id="A0A167SQP8"/>
<name>A0A167SQP8_9HYPO</name>
<feature type="compositionally biased region" description="Basic and acidic residues" evidence="1">
    <location>
        <begin position="32"/>
        <end position="108"/>
    </location>
</feature>
<organism evidence="3 4">
    <name type="scientific">Niveomyces insectorum RCEF 264</name>
    <dbReference type="NCBI Taxonomy" id="1081102"/>
    <lineage>
        <taxon>Eukaryota</taxon>
        <taxon>Fungi</taxon>
        <taxon>Dikarya</taxon>
        <taxon>Ascomycota</taxon>
        <taxon>Pezizomycotina</taxon>
        <taxon>Sordariomycetes</taxon>
        <taxon>Hypocreomycetidae</taxon>
        <taxon>Hypocreales</taxon>
        <taxon>Cordycipitaceae</taxon>
        <taxon>Niveomyces</taxon>
    </lineage>
</organism>
<dbReference type="PANTHER" id="PTHR23308">
    <property type="entry name" value="NUCLEAR INHIBITOR OF PROTEIN PHOSPHATASE-1"/>
    <property type="match status" value="1"/>
</dbReference>
<evidence type="ECO:0000259" key="2">
    <source>
        <dbReference type="PROSITE" id="PS50006"/>
    </source>
</evidence>
<feature type="compositionally biased region" description="Basic and acidic residues" evidence="1">
    <location>
        <begin position="9"/>
        <end position="22"/>
    </location>
</feature>
<proteinExistence type="predicted"/>
<dbReference type="OrthoDB" id="444265at2759"/>
<dbReference type="STRING" id="1081102.A0A167SQP8"/>
<protein>
    <submittedName>
        <fullName evidence="3">Fha domain containing protein</fullName>
    </submittedName>
</protein>
<feature type="compositionally biased region" description="Basic and acidic residues" evidence="1">
    <location>
        <begin position="184"/>
        <end position="194"/>
    </location>
</feature>
<feature type="compositionally biased region" description="Basic and acidic residues" evidence="1">
    <location>
        <begin position="118"/>
        <end position="130"/>
    </location>
</feature>
<feature type="compositionally biased region" description="Acidic residues" evidence="1">
    <location>
        <begin position="173"/>
        <end position="183"/>
    </location>
</feature>
<dbReference type="InterPro" id="IPR000253">
    <property type="entry name" value="FHA_dom"/>
</dbReference>
<dbReference type="SUPFAM" id="SSF49879">
    <property type="entry name" value="SMAD/FHA domain"/>
    <property type="match status" value="1"/>
</dbReference>
<reference evidence="3 4" key="1">
    <citation type="journal article" date="2016" name="Genome Biol. Evol.">
        <title>Divergent and convergent evolution of fungal pathogenicity.</title>
        <authorList>
            <person name="Shang Y."/>
            <person name="Xiao G."/>
            <person name="Zheng P."/>
            <person name="Cen K."/>
            <person name="Zhan S."/>
            <person name="Wang C."/>
        </authorList>
    </citation>
    <scope>NUCLEOTIDE SEQUENCE [LARGE SCALE GENOMIC DNA]</scope>
    <source>
        <strain evidence="3 4">RCEF 264</strain>
    </source>
</reference>
<dbReference type="EMBL" id="AZHD01000010">
    <property type="protein sequence ID" value="OAA59839.1"/>
    <property type="molecule type" value="Genomic_DNA"/>
</dbReference>
<comment type="caution">
    <text evidence="3">The sequence shown here is derived from an EMBL/GenBank/DDBJ whole genome shotgun (WGS) entry which is preliminary data.</text>
</comment>
<accession>A0A167SQP8</accession>
<feature type="domain" description="FHA" evidence="2">
    <location>
        <begin position="304"/>
        <end position="367"/>
    </location>
</feature>
<feature type="compositionally biased region" description="Basic and acidic residues" evidence="1">
    <location>
        <begin position="137"/>
        <end position="162"/>
    </location>
</feature>
<dbReference type="InterPro" id="IPR008984">
    <property type="entry name" value="SMAD_FHA_dom_sf"/>
</dbReference>
<dbReference type="CDD" id="cd22676">
    <property type="entry name" value="FHA_SNIP1_DDL-like"/>
    <property type="match status" value="1"/>
</dbReference>
<feature type="region of interest" description="Disordered" evidence="1">
    <location>
        <begin position="1"/>
        <end position="242"/>
    </location>
</feature>